<dbReference type="PROSITE" id="PS50002">
    <property type="entry name" value="SH3"/>
    <property type="match status" value="3"/>
</dbReference>
<evidence type="ECO:0000256" key="6">
    <source>
        <dbReference type="SAM" id="MobiDB-lite"/>
    </source>
</evidence>
<dbReference type="CDD" id="cd11874">
    <property type="entry name" value="SH3_CD2AP-like_2"/>
    <property type="match status" value="1"/>
</dbReference>
<accession>A0A3B3ZDR8</accession>
<dbReference type="InterPro" id="IPR050384">
    <property type="entry name" value="Endophilin_SH3RF"/>
</dbReference>
<dbReference type="Ensembl" id="ENSPMGT00000002864.1">
    <property type="protein sequence ID" value="ENSPMGP00000002704.1"/>
    <property type="gene ID" value="ENSPMGG00000002363.1"/>
</dbReference>
<protein>
    <recommendedName>
        <fullName evidence="7">SH3 domain-containing protein</fullName>
    </recommendedName>
</protein>
<dbReference type="SUPFAM" id="SSF50044">
    <property type="entry name" value="SH3-domain"/>
    <property type="match status" value="3"/>
</dbReference>
<dbReference type="PRINTS" id="PR00499">
    <property type="entry name" value="P67PHOX"/>
</dbReference>
<dbReference type="InterPro" id="IPR035468">
    <property type="entry name" value="SH3D21_SH3"/>
</dbReference>
<feature type="region of interest" description="Disordered" evidence="6">
    <location>
        <begin position="239"/>
        <end position="330"/>
    </location>
</feature>
<evidence type="ECO:0000313" key="8">
    <source>
        <dbReference type="Ensembl" id="ENSPMGP00000002704.1"/>
    </source>
</evidence>
<organism evidence="8 9">
    <name type="scientific">Periophthalmus magnuspinnatus</name>
    <dbReference type="NCBI Taxonomy" id="409849"/>
    <lineage>
        <taxon>Eukaryota</taxon>
        <taxon>Metazoa</taxon>
        <taxon>Chordata</taxon>
        <taxon>Craniata</taxon>
        <taxon>Vertebrata</taxon>
        <taxon>Euteleostomi</taxon>
        <taxon>Actinopterygii</taxon>
        <taxon>Neopterygii</taxon>
        <taxon>Teleostei</taxon>
        <taxon>Neoteleostei</taxon>
        <taxon>Acanthomorphata</taxon>
        <taxon>Gobiaria</taxon>
        <taxon>Gobiiformes</taxon>
        <taxon>Gobioidei</taxon>
        <taxon>Gobiidae</taxon>
        <taxon>Oxudercinae</taxon>
        <taxon>Periophthalmus</taxon>
    </lineage>
</organism>
<evidence type="ECO:0000256" key="4">
    <source>
        <dbReference type="ARBA" id="ARBA00023136"/>
    </source>
</evidence>
<evidence type="ECO:0000259" key="7">
    <source>
        <dbReference type="PROSITE" id="PS50002"/>
    </source>
</evidence>
<feature type="domain" description="SH3" evidence="7">
    <location>
        <begin position="165"/>
        <end position="226"/>
    </location>
</feature>
<keyword evidence="9" id="KW-1185">Reference proteome</keyword>
<dbReference type="InterPro" id="IPR036028">
    <property type="entry name" value="SH3-like_dom_sf"/>
</dbReference>
<dbReference type="Proteomes" id="UP000261520">
    <property type="component" value="Unplaced"/>
</dbReference>
<dbReference type="CDD" id="cd12142">
    <property type="entry name" value="SH3_D21-like"/>
    <property type="match status" value="1"/>
</dbReference>
<evidence type="ECO:0000313" key="9">
    <source>
        <dbReference type="Proteomes" id="UP000261520"/>
    </source>
</evidence>
<dbReference type="PRINTS" id="PR00452">
    <property type="entry name" value="SH3DOMAIN"/>
</dbReference>
<evidence type="ECO:0000256" key="2">
    <source>
        <dbReference type="ARBA" id="ARBA00022443"/>
    </source>
</evidence>
<dbReference type="SMART" id="SM00326">
    <property type="entry name" value="SH3"/>
    <property type="match status" value="3"/>
</dbReference>
<keyword evidence="3" id="KW-0175">Coiled coil</keyword>
<keyword evidence="4" id="KW-0472">Membrane</keyword>
<dbReference type="Gene3D" id="2.30.30.40">
    <property type="entry name" value="SH3 Domains"/>
    <property type="match status" value="3"/>
</dbReference>
<evidence type="ECO:0000256" key="5">
    <source>
        <dbReference type="PROSITE-ProRule" id="PRU00192"/>
    </source>
</evidence>
<dbReference type="InterPro" id="IPR001452">
    <property type="entry name" value="SH3_domain"/>
</dbReference>
<feature type="domain" description="SH3" evidence="7">
    <location>
        <begin position="3"/>
        <end position="63"/>
    </location>
</feature>
<reference evidence="8" key="2">
    <citation type="submission" date="2025-09" db="UniProtKB">
        <authorList>
            <consortium name="Ensembl"/>
        </authorList>
    </citation>
    <scope>IDENTIFICATION</scope>
</reference>
<comment type="subcellular location">
    <subcellularLocation>
        <location evidence="1">Membrane</location>
        <topology evidence="1">Peripheral membrane protein</topology>
    </subcellularLocation>
</comment>
<feature type="domain" description="SH3" evidence="7">
    <location>
        <begin position="82"/>
        <end position="141"/>
    </location>
</feature>
<proteinExistence type="predicted"/>
<dbReference type="PANTHER" id="PTHR14167:SF81">
    <property type="entry name" value="ENDOPHILIN-A"/>
    <property type="match status" value="1"/>
</dbReference>
<feature type="compositionally biased region" description="Polar residues" evidence="6">
    <location>
        <begin position="272"/>
        <end position="286"/>
    </location>
</feature>
<sequence length="419" mass="47417">MSGHIKKVLVLVDFEGTMPDELSVKMGDVVKNVTKSTEEGWLQGELKGKKGIFPANFVKEVPVNLRGDTKMEPRSIRQSNIKQTRRCEVVYAYAPQNQDELELCVGEVIEIMNEIEDGWWMGIKNGKVGAFPSNFVKEIIGKSRPKLSDAVFTKEASNTISQRKVKMECCKVMFDYKPKAEDELELKKGDVVVILSKETEDEGWWQGELNGRCGFFPDNFVMLITPISSLQVSLLHKHSPEPKDLRSNPPTKVKLPSIPRTPPVKDKPGSRLSPNPNGEAASTSPKQVDEKENDQFDGVDIQTEKLSHPTANRAKPPHRRPPTGPAAGAQVRPMHSASIMMCQTYFELWVMFMFLYVNNFAQTGPKNISYVHEFLNSSLYICRHDMQEMKDELREERSKRMTLQVSVWLGILVPDDHKA</sequence>
<dbReference type="PANTHER" id="PTHR14167">
    <property type="entry name" value="SH3 DOMAIN-CONTAINING"/>
    <property type="match status" value="1"/>
</dbReference>
<dbReference type="STRING" id="409849.ENSPMGP00000002704"/>
<dbReference type="Pfam" id="PF07653">
    <property type="entry name" value="SH3_2"/>
    <property type="match status" value="1"/>
</dbReference>
<name>A0A3B3ZDR8_9GOBI</name>
<keyword evidence="2 5" id="KW-0728">SH3 domain</keyword>
<reference evidence="8" key="1">
    <citation type="submission" date="2025-08" db="UniProtKB">
        <authorList>
            <consortium name="Ensembl"/>
        </authorList>
    </citation>
    <scope>IDENTIFICATION</scope>
</reference>
<evidence type="ECO:0000256" key="3">
    <source>
        <dbReference type="ARBA" id="ARBA00023054"/>
    </source>
</evidence>
<dbReference type="Pfam" id="PF14604">
    <property type="entry name" value="SH3_9"/>
    <property type="match status" value="2"/>
</dbReference>
<evidence type="ECO:0000256" key="1">
    <source>
        <dbReference type="ARBA" id="ARBA00004170"/>
    </source>
</evidence>
<dbReference type="AlphaFoldDB" id="A0A3B3ZDR8"/>